<evidence type="ECO:0000313" key="17">
    <source>
        <dbReference type="Proteomes" id="UP001611383"/>
    </source>
</evidence>
<evidence type="ECO:0000256" key="6">
    <source>
        <dbReference type="ARBA" id="ARBA00022801"/>
    </source>
</evidence>
<dbReference type="CDD" id="cd09597">
    <property type="entry name" value="M4_TLP"/>
    <property type="match status" value="1"/>
</dbReference>
<feature type="compositionally biased region" description="Polar residues" evidence="11">
    <location>
        <begin position="39"/>
        <end position="48"/>
    </location>
</feature>
<dbReference type="PANTHER" id="PTHR33794">
    <property type="entry name" value="BACILLOLYSIN"/>
    <property type="match status" value="1"/>
</dbReference>
<feature type="region of interest" description="Disordered" evidence="11">
    <location>
        <begin position="1"/>
        <end position="69"/>
    </location>
</feature>
<keyword evidence="8 10" id="KW-0482">Metalloprotease</keyword>
<feature type="region of interest" description="Disordered" evidence="11">
    <location>
        <begin position="92"/>
        <end position="113"/>
    </location>
</feature>
<dbReference type="Gene3D" id="3.10.450.40">
    <property type="match status" value="1"/>
</dbReference>
<name>A0ABY9WZQ5_9BACT</name>
<evidence type="ECO:0000256" key="5">
    <source>
        <dbReference type="ARBA" id="ARBA00022729"/>
    </source>
</evidence>
<dbReference type="Gene3D" id="1.10.390.10">
    <property type="entry name" value="Neutral Protease Domain 2"/>
    <property type="match status" value="1"/>
</dbReference>
<dbReference type="Pfam" id="PF01447">
    <property type="entry name" value="Peptidase_M4"/>
    <property type="match status" value="1"/>
</dbReference>
<feature type="domain" description="Peptidase M4 C-terminal" evidence="13">
    <location>
        <begin position="435"/>
        <end position="603"/>
    </location>
</feature>
<evidence type="ECO:0000313" key="16">
    <source>
        <dbReference type="EMBL" id="WNG48625.1"/>
    </source>
</evidence>
<feature type="domain" description="PepSY" evidence="14">
    <location>
        <begin position="168"/>
        <end position="243"/>
    </location>
</feature>
<feature type="compositionally biased region" description="Polar residues" evidence="11">
    <location>
        <begin position="1"/>
        <end position="20"/>
    </location>
</feature>
<evidence type="ECO:0000256" key="9">
    <source>
        <dbReference type="ARBA" id="ARBA00023145"/>
    </source>
</evidence>
<feature type="region of interest" description="Disordered" evidence="11">
    <location>
        <begin position="250"/>
        <end position="291"/>
    </location>
</feature>
<keyword evidence="7 10" id="KW-0862">Zinc</keyword>
<proteinExistence type="inferred from homology"/>
<organism evidence="16 17">
    <name type="scientific">Archangium minus</name>
    <dbReference type="NCBI Taxonomy" id="83450"/>
    <lineage>
        <taxon>Bacteria</taxon>
        <taxon>Pseudomonadati</taxon>
        <taxon>Myxococcota</taxon>
        <taxon>Myxococcia</taxon>
        <taxon>Myxococcales</taxon>
        <taxon>Cystobacterineae</taxon>
        <taxon>Archangiaceae</taxon>
        <taxon>Archangium</taxon>
    </lineage>
</organism>
<evidence type="ECO:0000256" key="11">
    <source>
        <dbReference type="SAM" id="MobiDB-lite"/>
    </source>
</evidence>
<keyword evidence="17" id="KW-1185">Reference proteome</keyword>
<protein>
    <recommendedName>
        <fullName evidence="10">Neutral metalloproteinase</fullName>
        <ecNumber evidence="10">3.4.24.-</ecNumber>
    </recommendedName>
</protein>
<dbReference type="RefSeq" id="WP_395806271.1">
    <property type="nucleotide sequence ID" value="NZ_CP043494.1"/>
</dbReference>
<dbReference type="EMBL" id="CP043494">
    <property type="protein sequence ID" value="WNG48625.1"/>
    <property type="molecule type" value="Genomic_DNA"/>
</dbReference>
<accession>A0ABY9WZQ5</accession>
<evidence type="ECO:0000256" key="8">
    <source>
        <dbReference type="ARBA" id="ARBA00023049"/>
    </source>
</evidence>
<comment type="function">
    <text evidence="10">Extracellular zinc metalloprotease.</text>
</comment>
<dbReference type="InterPro" id="IPR025711">
    <property type="entry name" value="PepSY"/>
</dbReference>
<evidence type="ECO:0000259" key="15">
    <source>
        <dbReference type="Pfam" id="PF07504"/>
    </source>
</evidence>
<dbReference type="InterPro" id="IPR027268">
    <property type="entry name" value="Peptidase_M4/M1_CTD_sf"/>
</dbReference>
<evidence type="ECO:0000256" key="7">
    <source>
        <dbReference type="ARBA" id="ARBA00022833"/>
    </source>
</evidence>
<dbReference type="EC" id="3.4.24.-" evidence="10"/>
<dbReference type="InterPro" id="IPR023612">
    <property type="entry name" value="Peptidase_M4"/>
</dbReference>
<dbReference type="Pfam" id="PF07504">
    <property type="entry name" value="FTP"/>
    <property type="match status" value="1"/>
</dbReference>
<keyword evidence="10" id="KW-0964">Secreted</keyword>
<dbReference type="Gene3D" id="3.10.170.10">
    <property type="match status" value="1"/>
</dbReference>
<dbReference type="Proteomes" id="UP001611383">
    <property type="component" value="Chromosome"/>
</dbReference>
<reference evidence="16 17" key="1">
    <citation type="submission" date="2019-08" db="EMBL/GenBank/DDBJ databases">
        <title>Archangium and Cystobacter genomes.</title>
        <authorList>
            <person name="Chen I.-C.K."/>
            <person name="Wielgoss S."/>
        </authorList>
    </citation>
    <scope>NUCLEOTIDE SEQUENCE [LARGE SCALE GENOMIC DNA]</scope>
    <source>
        <strain evidence="16 17">Cbm 6</strain>
    </source>
</reference>
<comment type="similarity">
    <text evidence="2 10">Belongs to the peptidase M4 family.</text>
</comment>
<evidence type="ECO:0000259" key="13">
    <source>
        <dbReference type="Pfam" id="PF02868"/>
    </source>
</evidence>
<evidence type="ECO:0000256" key="1">
    <source>
        <dbReference type="ARBA" id="ARBA00001947"/>
    </source>
</evidence>
<feature type="domain" description="FTP" evidence="15">
    <location>
        <begin position="109"/>
        <end position="155"/>
    </location>
</feature>
<dbReference type="InterPro" id="IPR001570">
    <property type="entry name" value="Peptidase_M4_C_domain"/>
</dbReference>
<comment type="cofactor">
    <cofactor evidence="1 10">
        <name>Zn(2+)</name>
        <dbReference type="ChEBI" id="CHEBI:29105"/>
    </cofactor>
</comment>
<dbReference type="Pfam" id="PF02868">
    <property type="entry name" value="Peptidase_M4_C"/>
    <property type="match status" value="1"/>
</dbReference>
<keyword evidence="5" id="KW-0732">Signal</keyword>
<dbReference type="Pfam" id="PF03413">
    <property type="entry name" value="PepSY"/>
    <property type="match status" value="1"/>
</dbReference>
<dbReference type="PANTHER" id="PTHR33794:SF1">
    <property type="entry name" value="BACILLOLYSIN"/>
    <property type="match status" value="1"/>
</dbReference>
<evidence type="ECO:0000256" key="3">
    <source>
        <dbReference type="ARBA" id="ARBA00022670"/>
    </source>
</evidence>
<evidence type="ECO:0000259" key="14">
    <source>
        <dbReference type="Pfam" id="PF03413"/>
    </source>
</evidence>
<evidence type="ECO:0000259" key="12">
    <source>
        <dbReference type="Pfam" id="PF01447"/>
    </source>
</evidence>
<dbReference type="PRINTS" id="PR00730">
    <property type="entry name" value="THERMOLYSIN"/>
</dbReference>
<dbReference type="InterPro" id="IPR050728">
    <property type="entry name" value="Zinc_Metalloprotease_M4"/>
</dbReference>
<dbReference type="InterPro" id="IPR013856">
    <property type="entry name" value="Peptidase_M4_domain"/>
</dbReference>
<feature type="compositionally biased region" description="Low complexity" evidence="11">
    <location>
        <begin position="51"/>
        <end position="69"/>
    </location>
</feature>
<sequence length="604" mass="64433">MQISNRLQKPSVAPTSSPTAQPLAESTPKSQARAVTGFESGSSFTSATARPAVTLAPTPLVAPTTGPLPLGSPEAQSAIQKSIDFLQKQSSSGLRGVVPGPSASQAVSPRSVEKDELGMTHVRLDRQHEGVKVFGEQLISHLAKDGKVASMTGELSRIPTGLGKEPVKLSANDALAIAQKEFAGKTDKATPPSSERVIVQDKQGNYRAAYHVQLTNTQELESNARPRRMNYFVDAHSGELLKSFNQMGGIELPKDHGHGARGATASPATPTPPTAPTRPATGRTDDTSLYSGKVDLTTTKNANGTYSLEDKTRGKGVVTYDAKNKETASGQTSITDRNDVWGEATDDSRTKAAVDAHYGAQTTYDFLKEVLGRNSLDDKGEKLVSYVHVDKNFVNAYWDGTKMNYGDGDGKDAGPLTTLDIAGHEIAHGLTERTAGLIYDGESGGLNEAMSDVIGTGVEWFASQKNQAVQFDWKVGEDAWTPANGTGDALRYMDDPTKDGYSIDNYKDYPKQTEVHGSSGIANNAFYLLANGGTNRTSGQKVDDGIGMEKGLKVYYRALAHYMTPTTTFAQARQATINAATDLYGANSAEVKKVTESWSAVGVN</sequence>
<keyword evidence="4" id="KW-0479">Metal-binding</keyword>
<dbReference type="SUPFAM" id="SSF55486">
    <property type="entry name" value="Metalloproteases ('zincins'), catalytic domain"/>
    <property type="match status" value="1"/>
</dbReference>
<evidence type="ECO:0000256" key="10">
    <source>
        <dbReference type="RuleBase" id="RU366073"/>
    </source>
</evidence>
<keyword evidence="3 10" id="KW-0645">Protease</keyword>
<evidence type="ECO:0000256" key="4">
    <source>
        <dbReference type="ARBA" id="ARBA00022723"/>
    </source>
</evidence>
<gene>
    <name evidence="16" type="ORF">F0U60_34320</name>
</gene>
<keyword evidence="9" id="KW-0865">Zymogen</keyword>
<comment type="subcellular location">
    <subcellularLocation>
        <location evidence="10">Secreted</location>
    </subcellularLocation>
</comment>
<dbReference type="Gene3D" id="3.10.450.490">
    <property type="match status" value="1"/>
</dbReference>
<dbReference type="InterPro" id="IPR011096">
    <property type="entry name" value="FTP_domain"/>
</dbReference>
<keyword evidence="6 10" id="KW-0378">Hydrolase</keyword>
<evidence type="ECO:0000256" key="2">
    <source>
        <dbReference type="ARBA" id="ARBA00009388"/>
    </source>
</evidence>
<feature type="domain" description="Peptidase M4" evidence="12">
    <location>
        <begin position="287"/>
        <end position="432"/>
    </location>
</feature>